<dbReference type="InterPro" id="IPR051449">
    <property type="entry name" value="ABC-2_transporter_component"/>
</dbReference>
<evidence type="ECO:0000256" key="3">
    <source>
        <dbReference type="ARBA" id="ARBA00022448"/>
    </source>
</evidence>
<name>A0A091B364_9GAMM</name>
<feature type="transmembrane region" description="Helical" evidence="8">
    <location>
        <begin position="169"/>
        <end position="192"/>
    </location>
</feature>
<keyword evidence="7 8" id="KW-0472">Membrane</keyword>
<protein>
    <recommendedName>
        <fullName evidence="9">ABC transmembrane type-2 domain-containing protein</fullName>
    </recommendedName>
</protein>
<dbReference type="PANTHER" id="PTHR30294">
    <property type="entry name" value="MEMBRANE COMPONENT OF ABC TRANSPORTER YHHJ-RELATED"/>
    <property type="match status" value="1"/>
</dbReference>
<dbReference type="Gene3D" id="3.40.1710.10">
    <property type="entry name" value="abc type-2 transporter like domain"/>
    <property type="match status" value="1"/>
</dbReference>
<evidence type="ECO:0000256" key="1">
    <source>
        <dbReference type="ARBA" id="ARBA00004651"/>
    </source>
</evidence>
<evidence type="ECO:0000313" key="11">
    <source>
        <dbReference type="Proteomes" id="UP000029393"/>
    </source>
</evidence>
<evidence type="ECO:0000256" key="8">
    <source>
        <dbReference type="SAM" id="Phobius"/>
    </source>
</evidence>
<dbReference type="OrthoDB" id="9808686at2"/>
<dbReference type="PROSITE" id="PS51012">
    <property type="entry name" value="ABC_TM2"/>
    <property type="match status" value="1"/>
</dbReference>
<feature type="transmembrane region" description="Helical" evidence="8">
    <location>
        <begin position="21"/>
        <end position="42"/>
    </location>
</feature>
<evidence type="ECO:0000313" key="10">
    <source>
        <dbReference type="EMBL" id="KFN47033.1"/>
    </source>
</evidence>
<dbReference type="AlphaFoldDB" id="A0A091B364"/>
<feature type="domain" description="ABC transmembrane type-2" evidence="9">
    <location>
        <begin position="134"/>
        <end position="362"/>
    </location>
</feature>
<comment type="subcellular location">
    <subcellularLocation>
        <location evidence="1">Cell membrane</location>
        <topology evidence="1">Multi-pass membrane protein</topology>
    </subcellularLocation>
</comment>
<feature type="transmembrane region" description="Helical" evidence="8">
    <location>
        <begin position="246"/>
        <end position="269"/>
    </location>
</feature>
<evidence type="ECO:0000256" key="2">
    <source>
        <dbReference type="ARBA" id="ARBA00007783"/>
    </source>
</evidence>
<dbReference type="eggNOG" id="COG0842">
    <property type="taxonomic scope" value="Bacteria"/>
</dbReference>
<evidence type="ECO:0000256" key="4">
    <source>
        <dbReference type="ARBA" id="ARBA00022475"/>
    </source>
</evidence>
<reference evidence="10 11" key="1">
    <citation type="submission" date="2013-09" db="EMBL/GenBank/DDBJ databases">
        <title>Genome sequencing of Arenimonas metalli.</title>
        <authorList>
            <person name="Chen F."/>
            <person name="Wang G."/>
        </authorList>
    </citation>
    <scope>NUCLEOTIDE SEQUENCE [LARGE SCALE GENOMIC DNA]</scope>
    <source>
        <strain evidence="10 11">CF5-1</strain>
    </source>
</reference>
<dbReference type="GO" id="GO:0140359">
    <property type="term" value="F:ABC-type transporter activity"/>
    <property type="evidence" value="ECO:0007669"/>
    <property type="project" value="InterPro"/>
</dbReference>
<dbReference type="PATRIC" id="fig|1384056.3.peg.961"/>
<dbReference type="STRING" id="1384056.N787_01665"/>
<proteinExistence type="inferred from homology"/>
<dbReference type="PANTHER" id="PTHR30294:SF29">
    <property type="entry name" value="MULTIDRUG ABC TRANSPORTER PERMEASE YBHS-RELATED"/>
    <property type="match status" value="1"/>
</dbReference>
<gene>
    <name evidence="10" type="ORF">N787_01665</name>
</gene>
<dbReference type="Pfam" id="PF12698">
    <property type="entry name" value="ABC2_membrane_3"/>
    <property type="match status" value="1"/>
</dbReference>
<comment type="similarity">
    <text evidence="2">Belongs to the ABC-2 integral membrane protein family.</text>
</comment>
<dbReference type="InterPro" id="IPR013525">
    <property type="entry name" value="ABC2_TM"/>
</dbReference>
<accession>A0A091B364</accession>
<evidence type="ECO:0000259" key="9">
    <source>
        <dbReference type="PROSITE" id="PS51012"/>
    </source>
</evidence>
<keyword evidence="4" id="KW-1003">Cell membrane</keyword>
<dbReference type="InterPro" id="IPR047817">
    <property type="entry name" value="ABC2_TM_bact-type"/>
</dbReference>
<organism evidence="10 11">
    <name type="scientific">Arenimonas metalli CF5-1</name>
    <dbReference type="NCBI Taxonomy" id="1384056"/>
    <lineage>
        <taxon>Bacteria</taxon>
        <taxon>Pseudomonadati</taxon>
        <taxon>Pseudomonadota</taxon>
        <taxon>Gammaproteobacteria</taxon>
        <taxon>Lysobacterales</taxon>
        <taxon>Lysobacteraceae</taxon>
        <taxon>Arenimonas</taxon>
    </lineage>
</organism>
<dbReference type="GO" id="GO:0005886">
    <property type="term" value="C:plasma membrane"/>
    <property type="evidence" value="ECO:0007669"/>
    <property type="project" value="UniProtKB-SubCell"/>
</dbReference>
<feature type="transmembrane region" description="Helical" evidence="8">
    <location>
        <begin position="281"/>
        <end position="302"/>
    </location>
</feature>
<feature type="transmembrane region" description="Helical" evidence="8">
    <location>
        <begin position="341"/>
        <end position="359"/>
    </location>
</feature>
<keyword evidence="6 8" id="KW-1133">Transmembrane helix</keyword>
<keyword evidence="5 8" id="KW-0812">Transmembrane</keyword>
<evidence type="ECO:0000256" key="7">
    <source>
        <dbReference type="ARBA" id="ARBA00023136"/>
    </source>
</evidence>
<dbReference type="EMBL" id="AVCK01000012">
    <property type="protein sequence ID" value="KFN47033.1"/>
    <property type="molecule type" value="Genomic_DNA"/>
</dbReference>
<comment type="caution">
    <text evidence="10">The sequence shown here is derived from an EMBL/GenBank/DDBJ whole genome shotgun (WGS) entry which is preliminary data.</text>
</comment>
<dbReference type="Proteomes" id="UP000029393">
    <property type="component" value="Unassembled WGS sequence"/>
</dbReference>
<sequence>MNRRRVLALMGKECRELARDPLTIGLAILMPLVMLFLFGYAVTLDVNNIRLGVLDEDRSPASRELVDRFTASGYFEQSHAFDTTRQAEQALQRGQVRVVLVVPRRFQRALVRGEAAPVQLLVDGAFASSAALALGYAEAIVASYPAAPRQRIETQVRVWYNPGLRSANFVIPGLFAVILMAFPPLLTALAIVREKESGTIEQIYASPVTSAEFVLAKLLPYAGVALLEMVLLVGVGIVWFDVPFAGSPALLAAASGVYVLTTVGIGLLVSTITRTQLSAMLVALIVSLMPSFLFSGFLFPVFTMPLMLQLYSALVPASYFVEISRDVVLKDAGLVALAPNLAWLALYTAVVFVFAAWRLRQKVAA</sequence>
<dbReference type="RefSeq" id="WP_034211167.1">
    <property type="nucleotide sequence ID" value="NZ_AVCK01000012.1"/>
</dbReference>
<keyword evidence="11" id="KW-1185">Reference proteome</keyword>
<evidence type="ECO:0000256" key="5">
    <source>
        <dbReference type="ARBA" id="ARBA00022692"/>
    </source>
</evidence>
<feature type="transmembrane region" description="Helical" evidence="8">
    <location>
        <begin position="218"/>
        <end position="240"/>
    </location>
</feature>
<keyword evidence="3" id="KW-0813">Transport</keyword>
<evidence type="ECO:0000256" key="6">
    <source>
        <dbReference type="ARBA" id="ARBA00022989"/>
    </source>
</evidence>